<dbReference type="InterPro" id="IPR027469">
    <property type="entry name" value="Cation_efflux_TMD_sf"/>
</dbReference>
<dbReference type="EMBL" id="CP011097">
    <property type="protein sequence ID" value="AJZ75874.2"/>
    <property type="molecule type" value="Genomic_DNA"/>
</dbReference>
<dbReference type="GO" id="GO:0005385">
    <property type="term" value="F:zinc ion transmembrane transporter activity"/>
    <property type="evidence" value="ECO:0007669"/>
    <property type="project" value="TreeGrafter"/>
</dbReference>
<evidence type="ECO:0000256" key="3">
    <source>
        <dbReference type="ARBA" id="ARBA00022448"/>
    </source>
</evidence>
<dbReference type="InterPro" id="IPR036837">
    <property type="entry name" value="Cation_efflux_CTD_sf"/>
</dbReference>
<evidence type="ECO:0000313" key="11">
    <source>
        <dbReference type="EMBL" id="AJZ75874.2"/>
    </source>
</evidence>
<evidence type="ECO:0000259" key="9">
    <source>
        <dbReference type="Pfam" id="PF01545"/>
    </source>
</evidence>
<evidence type="ECO:0000256" key="7">
    <source>
        <dbReference type="ARBA" id="ARBA00023136"/>
    </source>
</evidence>
<evidence type="ECO:0000256" key="6">
    <source>
        <dbReference type="ARBA" id="ARBA00023065"/>
    </source>
</evidence>
<dbReference type="Proteomes" id="UP000266745">
    <property type="component" value="Chromosome"/>
</dbReference>
<sequence>MEHRLWLVFVISISIFVLEIIGGILSNSLALISDSFHVMLDFSAIGISLIAFRIAKKPHSVKLSFGFHRAEIVAALINGITLILVSGFIFYESYKRFLDPQAIQTDTLLGFAIAGFAANLVMMILLKKESHSNLNIKGSYTHVIGDMLSSVGVIIGGIIISITNYPIIDPIVSVGIGMLIIRSGIMLCKECVHIFMEGTPKEIRIESVSDEIERLKEVSEVHDLHIWTLTSNVFAMSAHVKIRSEFISQTNNLLRKINEIMKEKFGINHCTIQIEHDLINPDRK</sequence>
<comment type="subcellular location">
    <subcellularLocation>
        <location evidence="1">Membrane</location>
        <topology evidence="1">Multi-pass membrane protein</topology>
    </subcellularLocation>
</comment>
<evidence type="ECO:0000256" key="8">
    <source>
        <dbReference type="SAM" id="Phobius"/>
    </source>
</evidence>
<keyword evidence="3" id="KW-0813">Transport</keyword>
<keyword evidence="5 8" id="KW-1133">Transmembrane helix</keyword>
<organism evidence="11 12">
    <name type="scientific">Candidatus Nitrosotenuis cloacae</name>
    <dbReference type="NCBI Taxonomy" id="1603555"/>
    <lineage>
        <taxon>Archaea</taxon>
        <taxon>Nitrososphaerota</taxon>
        <taxon>Candidatus Nitrosotenuis</taxon>
    </lineage>
</organism>
<dbReference type="SUPFAM" id="SSF161111">
    <property type="entry name" value="Cation efflux protein transmembrane domain-like"/>
    <property type="match status" value="1"/>
</dbReference>
<dbReference type="InterPro" id="IPR002524">
    <property type="entry name" value="Cation_efflux"/>
</dbReference>
<dbReference type="SUPFAM" id="SSF160240">
    <property type="entry name" value="Cation efflux protein cytoplasmic domain-like"/>
    <property type="match status" value="1"/>
</dbReference>
<dbReference type="PANTHER" id="PTHR11562">
    <property type="entry name" value="CATION EFFLUX PROTEIN/ ZINC TRANSPORTER"/>
    <property type="match status" value="1"/>
</dbReference>
<accession>A0A3G1B163</accession>
<dbReference type="KEGG" id="tah:SU86_005285"/>
<evidence type="ECO:0000256" key="2">
    <source>
        <dbReference type="ARBA" id="ARBA00008873"/>
    </source>
</evidence>
<dbReference type="InterPro" id="IPR058533">
    <property type="entry name" value="Cation_efflux_TM"/>
</dbReference>
<proteinExistence type="inferred from homology"/>
<keyword evidence="7 8" id="KW-0472">Membrane</keyword>
<evidence type="ECO:0000259" key="10">
    <source>
        <dbReference type="Pfam" id="PF16916"/>
    </source>
</evidence>
<feature type="domain" description="Cation efflux protein transmembrane" evidence="9">
    <location>
        <begin position="5"/>
        <end position="195"/>
    </location>
</feature>
<feature type="domain" description="Cation efflux protein cytoplasmic" evidence="10">
    <location>
        <begin position="200"/>
        <end position="276"/>
    </location>
</feature>
<dbReference type="GO" id="GO:0005886">
    <property type="term" value="C:plasma membrane"/>
    <property type="evidence" value="ECO:0007669"/>
    <property type="project" value="TreeGrafter"/>
</dbReference>
<keyword evidence="6" id="KW-0406">Ion transport</keyword>
<dbReference type="InterPro" id="IPR050681">
    <property type="entry name" value="CDF/SLC30A"/>
</dbReference>
<evidence type="ECO:0000313" key="12">
    <source>
        <dbReference type="Proteomes" id="UP000266745"/>
    </source>
</evidence>
<comment type="similarity">
    <text evidence="2">Belongs to the cation diffusion facilitator (CDF) transporter (TC 2.A.4) family. SLC30A subfamily.</text>
</comment>
<dbReference type="Pfam" id="PF01545">
    <property type="entry name" value="Cation_efflux"/>
    <property type="match status" value="1"/>
</dbReference>
<feature type="transmembrane region" description="Helical" evidence="8">
    <location>
        <begin position="147"/>
        <end position="165"/>
    </location>
</feature>
<evidence type="ECO:0008006" key="13">
    <source>
        <dbReference type="Google" id="ProtNLM"/>
    </source>
</evidence>
<dbReference type="AlphaFoldDB" id="A0A3G1B163"/>
<dbReference type="InterPro" id="IPR027470">
    <property type="entry name" value="Cation_efflux_CTD"/>
</dbReference>
<keyword evidence="12" id="KW-1185">Reference proteome</keyword>
<evidence type="ECO:0000256" key="4">
    <source>
        <dbReference type="ARBA" id="ARBA00022692"/>
    </source>
</evidence>
<evidence type="ECO:0000256" key="1">
    <source>
        <dbReference type="ARBA" id="ARBA00004141"/>
    </source>
</evidence>
<dbReference type="NCBIfam" id="TIGR01297">
    <property type="entry name" value="CDF"/>
    <property type="match status" value="1"/>
</dbReference>
<name>A0A3G1B163_9ARCH</name>
<feature type="transmembrane region" description="Helical" evidence="8">
    <location>
        <begin position="72"/>
        <end position="91"/>
    </location>
</feature>
<dbReference type="Gene3D" id="1.20.1510.10">
    <property type="entry name" value="Cation efflux protein transmembrane domain"/>
    <property type="match status" value="1"/>
</dbReference>
<protein>
    <recommendedName>
        <fullName evidence="13">Cation transporter</fullName>
    </recommendedName>
</protein>
<keyword evidence="4 8" id="KW-0812">Transmembrane</keyword>
<feature type="transmembrane region" description="Helical" evidence="8">
    <location>
        <begin position="5"/>
        <end position="25"/>
    </location>
</feature>
<dbReference type="Pfam" id="PF16916">
    <property type="entry name" value="ZT_dimer"/>
    <property type="match status" value="1"/>
</dbReference>
<dbReference type="PANTHER" id="PTHR11562:SF17">
    <property type="entry name" value="RE54080P-RELATED"/>
    <property type="match status" value="1"/>
</dbReference>
<gene>
    <name evidence="11" type="ORF">SU86_005285</name>
</gene>
<evidence type="ECO:0000256" key="5">
    <source>
        <dbReference type="ARBA" id="ARBA00022989"/>
    </source>
</evidence>
<feature type="transmembrane region" description="Helical" evidence="8">
    <location>
        <begin position="107"/>
        <end position="126"/>
    </location>
</feature>
<dbReference type="STRING" id="1603555.SU86_005285"/>
<reference evidence="11 12" key="1">
    <citation type="journal article" date="2016" name="Sci. Rep.">
        <title>A novel ammonia-oxidizing archaeon from wastewater treatment plant: Its enrichment, physiological and genomic characteristics.</title>
        <authorList>
            <person name="Li Y."/>
            <person name="Ding K."/>
            <person name="Wen X."/>
            <person name="Zhang B."/>
            <person name="Shen B."/>
            <person name="Yang Y."/>
        </authorList>
    </citation>
    <scope>NUCLEOTIDE SEQUENCE [LARGE SCALE GENOMIC DNA]</scope>
    <source>
        <strain evidence="11 12">SAT1</strain>
    </source>
</reference>